<keyword evidence="1" id="KW-0175">Coiled coil</keyword>
<protein>
    <submittedName>
        <fullName evidence="3">Uncharacterized protein</fullName>
    </submittedName>
</protein>
<feature type="coiled-coil region" evidence="1">
    <location>
        <begin position="102"/>
        <end position="157"/>
    </location>
</feature>
<organism evidence="3">
    <name type="scientific">Pyrodinium bahamense</name>
    <dbReference type="NCBI Taxonomy" id="73915"/>
    <lineage>
        <taxon>Eukaryota</taxon>
        <taxon>Sar</taxon>
        <taxon>Alveolata</taxon>
        <taxon>Dinophyceae</taxon>
        <taxon>Gonyaulacales</taxon>
        <taxon>Pyrocystaceae</taxon>
        <taxon>Pyrodinium</taxon>
    </lineage>
</organism>
<name>A0A7R9ZWM4_9DINO</name>
<feature type="compositionally biased region" description="Polar residues" evidence="2">
    <location>
        <begin position="361"/>
        <end position="374"/>
    </location>
</feature>
<feature type="coiled-coil region" evidence="1">
    <location>
        <begin position="236"/>
        <end position="270"/>
    </location>
</feature>
<evidence type="ECO:0000256" key="1">
    <source>
        <dbReference type="SAM" id="Coils"/>
    </source>
</evidence>
<reference evidence="3" key="1">
    <citation type="submission" date="2021-01" db="EMBL/GenBank/DDBJ databases">
        <authorList>
            <person name="Corre E."/>
            <person name="Pelletier E."/>
            <person name="Niang G."/>
            <person name="Scheremetjew M."/>
            <person name="Finn R."/>
            <person name="Kale V."/>
            <person name="Holt S."/>
            <person name="Cochrane G."/>
            <person name="Meng A."/>
            <person name="Brown T."/>
            <person name="Cohen L."/>
        </authorList>
    </citation>
    <scope>NUCLEOTIDE SEQUENCE</scope>
    <source>
        <strain evidence="3">Pbaha01</strain>
    </source>
</reference>
<evidence type="ECO:0000256" key="2">
    <source>
        <dbReference type="SAM" id="MobiDB-lite"/>
    </source>
</evidence>
<dbReference type="EMBL" id="HBEG01003119">
    <property type="protein sequence ID" value="CAD8346078.1"/>
    <property type="molecule type" value="Transcribed_RNA"/>
</dbReference>
<accession>A0A7R9ZWM4</accession>
<feature type="compositionally biased region" description="Low complexity" evidence="2">
    <location>
        <begin position="202"/>
        <end position="214"/>
    </location>
</feature>
<sequence>MAPPELLGSSGDVRPEPWDDQVLFLEEALGPQGREQGAAAASGPLVAGADGSQALVAAREHLASVSEELACIQRQFDEECAGVAPPGLGAGTAARAGDSLDARALEVQLRHLEVDRDEANMRAARLAREKEELLAVQAQLEAELRATRQTLDETRRRLRHRELDLQQYAGHSLMDRRPLHVEESATFAAAISPKAQTELPVAGGTSTSQGAAGALQQRSSAGPSRFASSVPKPQMLASLQAELREEQGRHEKLERKMRKERERMEGLVVLAERQRGEIGLLRRRGDLFEAYAGECERRLRQSFAQVEVGGRGGLSASGESLAIGVDNGAGMDASGAETSPPATPFGERGGGGRTPAGLHGSTASSMQLSRQQSAPMRLPNVSRGRG</sequence>
<dbReference type="AlphaFoldDB" id="A0A7R9ZWM4"/>
<proteinExistence type="predicted"/>
<feature type="region of interest" description="Disordered" evidence="2">
    <location>
        <begin position="199"/>
        <end position="231"/>
    </location>
</feature>
<evidence type="ECO:0000313" key="3">
    <source>
        <dbReference type="EMBL" id="CAD8346078.1"/>
    </source>
</evidence>
<gene>
    <name evidence="3" type="ORF">PBAH0796_LOCUS1816</name>
</gene>
<feature type="region of interest" description="Disordered" evidence="2">
    <location>
        <begin position="328"/>
        <end position="386"/>
    </location>
</feature>